<feature type="compositionally biased region" description="Basic and acidic residues" evidence="1">
    <location>
        <begin position="106"/>
        <end position="118"/>
    </location>
</feature>
<organism evidence="3 4">
    <name type="scientific">Micromonospora craterilacus</name>
    <dbReference type="NCBI Taxonomy" id="1655439"/>
    <lineage>
        <taxon>Bacteria</taxon>
        <taxon>Bacillati</taxon>
        <taxon>Actinomycetota</taxon>
        <taxon>Actinomycetes</taxon>
        <taxon>Micromonosporales</taxon>
        <taxon>Micromonosporaceae</taxon>
        <taxon>Micromonospora</taxon>
    </lineage>
</organism>
<gene>
    <name evidence="3" type="ORF">C1I95_11350</name>
</gene>
<name>A0A2W2F139_9ACTN</name>
<dbReference type="InterPro" id="IPR021449">
    <property type="entry name" value="DUF3099"/>
</dbReference>
<accession>A0A2W2F139</accession>
<evidence type="ECO:0000256" key="1">
    <source>
        <dbReference type="SAM" id="MobiDB-lite"/>
    </source>
</evidence>
<protein>
    <recommendedName>
        <fullName evidence="5">DUF3099 domain-containing protein</fullName>
    </recommendedName>
</protein>
<feature type="region of interest" description="Disordered" evidence="1">
    <location>
        <begin position="81"/>
        <end position="118"/>
    </location>
</feature>
<keyword evidence="2" id="KW-1133">Transmembrane helix</keyword>
<dbReference type="Pfam" id="PF11298">
    <property type="entry name" value="DUF3099"/>
    <property type="match status" value="1"/>
</dbReference>
<dbReference type="EMBL" id="POTY01000054">
    <property type="protein sequence ID" value="PZG19590.1"/>
    <property type="molecule type" value="Genomic_DNA"/>
</dbReference>
<feature type="transmembrane region" description="Helical" evidence="2">
    <location>
        <begin position="55"/>
        <end position="76"/>
    </location>
</feature>
<dbReference type="AlphaFoldDB" id="A0A2W2F139"/>
<dbReference type="Proteomes" id="UP000248924">
    <property type="component" value="Unassembled WGS sequence"/>
</dbReference>
<feature type="compositionally biased region" description="Basic residues" evidence="1">
    <location>
        <begin position="82"/>
        <end position="92"/>
    </location>
</feature>
<dbReference type="OrthoDB" id="5188998at2"/>
<evidence type="ECO:0000313" key="3">
    <source>
        <dbReference type="EMBL" id="PZG19590.1"/>
    </source>
</evidence>
<evidence type="ECO:0008006" key="5">
    <source>
        <dbReference type="Google" id="ProtNLM"/>
    </source>
</evidence>
<evidence type="ECO:0000256" key="2">
    <source>
        <dbReference type="SAM" id="Phobius"/>
    </source>
</evidence>
<keyword evidence="2" id="KW-0472">Membrane</keyword>
<reference evidence="3 4" key="1">
    <citation type="submission" date="2018-01" db="EMBL/GenBank/DDBJ databases">
        <title>Draft genome sequence of Jishengella sp. NA12.</title>
        <authorList>
            <person name="Sahin N."/>
            <person name="Ay H."/>
            <person name="Saygin H."/>
        </authorList>
    </citation>
    <scope>NUCLEOTIDE SEQUENCE [LARGE SCALE GENOMIC DNA]</scope>
    <source>
        <strain evidence="3 4">NA12</strain>
    </source>
</reference>
<keyword evidence="4" id="KW-1185">Reference proteome</keyword>
<sequence length="118" mass="13285">MKRQAYQPILITDASRSQDDQLTSRQRRYIAMMGVRVACVIVGAILVGAEAPLLWLWLPLVALGMVLIPWLAVLLANDRPPKDRHRLAGRYRPRPEAEAPPMSLTAEERPHKVIDAEP</sequence>
<comment type="caution">
    <text evidence="3">The sequence shown here is derived from an EMBL/GenBank/DDBJ whole genome shotgun (WGS) entry which is preliminary data.</text>
</comment>
<dbReference type="RefSeq" id="WP_111213765.1">
    <property type="nucleotide sequence ID" value="NZ_POTY01000054.1"/>
</dbReference>
<evidence type="ECO:0000313" key="4">
    <source>
        <dbReference type="Proteomes" id="UP000248924"/>
    </source>
</evidence>
<keyword evidence="2" id="KW-0812">Transmembrane</keyword>
<proteinExistence type="predicted"/>
<feature type="transmembrane region" description="Helical" evidence="2">
    <location>
        <begin position="29"/>
        <end position="49"/>
    </location>
</feature>